<name>A0AA41VUC9_PAPNU</name>
<keyword evidence="2" id="KW-1185">Reference proteome</keyword>
<evidence type="ECO:0000313" key="1">
    <source>
        <dbReference type="EMBL" id="MCL7047660.1"/>
    </source>
</evidence>
<organism evidence="1 2">
    <name type="scientific">Papaver nudicaule</name>
    <name type="common">Iceland poppy</name>
    <dbReference type="NCBI Taxonomy" id="74823"/>
    <lineage>
        <taxon>Eukaryota</taxon>
        <taxon>Viridiplantae</taxon>
        <taxon>Streptophyta</taxon>
        <taxon>Embryophyta</taxon>
        <taxon>Tracheophyta</taxon>
        <taxon>Spermatophyta</taxon>
        <taxon>Magnoliopsida</taxon>
        <taxon>Ranunculales</taxon>
        <taxon>Papaveraceae</taxon>
        <taxon>Papaveroideae</taxon>
        <taxon>Papaver</taxon>
    </lineage>
</organism>
<dbReference type="Proteomes" id="UP001177140">
    <property type="component" value="Unassembled WGS sequence"/>
</dbReference>
<comment type="caution">
    <text evidence="1">The sequence shown here is derived from an EMBL/GenBank/DDBJ whole genome shotgun (WGS) entry which is preliminary data.</text>
</comment>
<proteinExistence type="predicted"/>
<dbReference type="EMBL" id="JAJJMA010295488">
    <property type="protein sequence ID" value="MCL7047660.1"/>
    <property type="molecule type" value="Genomic_DNA"/>
</dbReference>
<protein>
    <submittedName>
        <fullName evidence="1">Uncharacterized protein</fullName>
    </submittedName>
</protein>
<sequence>MAISALLRAVTRPTQLSTCISSYESVSRNVNNPIIPWVGSVLGNTLSTSSRAFCSKPNQNDLAAHNETKRLSVSNPTKIIFKYSDEPRENSEYFKIRKIVEILSGDALFQLSEGGDKYYSLRIFLTSVLENYVNAAKSFSGRRISMLIVVTPPLFKKHLESMLKKAGAFVGLNVGTLIADEETEDSIPVGIKSESKYIKVSNNLCNFVSTRIREIMTSRDRIVIDSGTGCIKLTLDLNDFFDIRIWEIITNGDKTVLEIIVGELKKNRLDFTEDPMALQKLEQAVERAIARKSNAVKLNLPVPAGHPELSTTFSWGTSDHFYARSSITDDCYSCYPQ</sequence>
<gene>
    <name evidence="1" type="ORF">MKW94_012698</name>
</gene>
<dbReference type="AlphaFoldDB" id="A0AA41VUC9"/>
<evidence type="ECO:0000313" key="2">
    <source>
        <dbReference type="Proteomes" id="UP001177140"/>
    </source>
</evidence>
<reference evidence="1" key="1">
    <citation type="submission" date="2022-03" db="EMBL/GenBank/DDBJ databases">
        <title>A functionally conserved STORR gene fusion in Papaver species that diverged 16.8 million years ago.</title>
        <authorList>
            <person name="Catania T."/>
        </authorList>
    </citation>
    <scope>NUCLEOTIDE SEQUENCE</scope>
    <source>
        <strain evidence="1">S-191538</strain>
    </source>
</reference>
<accession>A0AA41VUC9</accession>